<dbReference type="InterPro" id="IPR002125">
    <property type="entry name" value="CMP_dCMP_dom"/>
</dbReference>
<dbReference type="PROSITE" id="PS51747">
    <property type="entry name" value="CYT_DCMP_DEAMINASES_2"/>
    <property type="match status" value="1"/>
</dbReference>
<dbReference type="PANTHER" id="PTHR11086">
    <property type="entry name" value="DEOXYCYTIDYLATE DEAMINASE-RELATED"/>
    <property type="match status" value="1"/>
</dbReference>
<evidence type="ECO:0000259" key="5">
    <source>
        <dbReference type="PROSITE" id="PS51747"/>
    </source>
</evidence>
<protein>
    <recommendedName>
        <fullName evidence="5">CMP/dCMP-type deaminase domain-containing protein</fullName>
    </recommendedName>
</protein>
<accession>A0A2H0VHH9</accession>
<dbReference type="InterPro" id="IPR016193">
    <property type="entry name" value="Cytidine_deaminase-like"/>
</dbReference>
<sequence length="278" mass="31366">MEKKMKRNLVLQMPVIHQGYLDILDNNSQEIERVYIIGEELSKKLIPYAHAIRPLEEDVAKKILQNLGYEDVEILKKENIAGLKDDSLIMVEDDASRALVERHLKGADIKWLNVFLKRDRSSVFKEEPSQEEEVLDEKSISMIKRAYTQAEKSSDQWRQVGAVLLKDGKVILEAYNQGTPSDHTPYQIGDVRDYMEVGERPDLSGTIHAEQQIISRAAKAGISLDGTKLFITHFPCSACAKLIVASGIGECYFGEGSSNLEGKMILDTNNIKIYKVKI</sequence>
<proteinExistence type="inferred from homology"/>
<evidence type="ECO:0000256" key="2">
    <source>
        <dbReference type="ARBA" id="ARBA00022723"/>
    </source>
</evidence>
<dbReference type="InterPro" id="IPR016192">
    <property type="entry name" value="APOBEC/CMP_deaminase_Zn-bd"/>
</dbReference>
<dbReference type="InterPro" id="IPR015517">
    <property type="entry name" value="dCMP_deaminase-rel"/>
</dbReference>
<dbReference type="GO" id="GO:0005737">
    <property type="term" value="C:cytoplasm"/>
    <property type="evidence" value="ECO:0007669"/>
    <property type="project" value="TreeGrafter"/>
</dbReference>
<keyword evidence="2" id="KW-0479">Metal-binding</keyword>
<dbReference type="GO" id="GO:0004132">
    <property type="term" value="F:dCMP deaminase activity"/>
    <property type="evidence" value="ECO:0007669"/>
    <property type="project" value="TreeGrafter"/>
</dbReference>
<dbReference type="Gene3D" id="3.40.140.10">
    <property type="entry name" value="Cytidine Deaminase, domain 2"/>
    <property type="match status" value="1"/>
</dbReference>
<feature type="domain" description="CMP/dCMP-type deaminase" evidence="5">
    <location>
        <begin position="130"/>
        <end position="278"/>
    </location>
</feature>
<dbReference type="Proteomes" id="UP000231466">
    <property type="component" value="Unassembled WGS sequence"/>
</dbReference>
<evidence type="ECO:0000256" key="3">
    <source>
        <dbReference type="ARBA" id="ARBA00022801"/>
    </source>
</evidence>
<gene>
    <name evidence="6" type="ORF">COT89_03120</name>
</gene>
<dbReference type="EMBL" id="PFAH01000010">
    <property type="protein sequence ID" value="PIR97740.1"/>
    <property type="molecule type" value="Genomic_DNA"/>
</dbReference>
<dbReference type="PANTHER" id="PTHR11086:SF18">
    <property type="entry name" value="DEOXYCYTIDYLATE DEAMINASE"/>
    <property type="match status" value="1"/>
</dbReference>
<evidence type="ECO:0000256" key="4">
    <source>
        <dbReference type="ARBA" id="ARBA00022833"/>
    </source>
</evidence>
<keyword evidence="3" id="KW-0378">Hydrolase</keyword>
<keyword evidence="4" id="KW-0862">Zinc</keyword>
<reference evidence="7" key="1">
    <citation type="submission" date="2017-09" db="EMBL/GenBank/DDBJ databases">
        <title>Depth-based differentiation of microbial function through sediment-hosted aquifers and enrichment of novel symbionts in the deep terrestrial subsurface.</title>
        <authorList>
            <person name="Probst A.J."/>
            <person name="Ladd B."/>
            <person name="Jarett J.K."/>
            <person name="Geller-Mcgrath D.E."/>
            <person name="Sieber C.M.K."/>
            <person name="Emerson J.B."/>
            <person name="Anantharaman K."/>
            <person name="Thomas B.C."/>
            <person name="Malmstrom R."/>
            <person name="Stieglmeier M."/>
            <person name="Klingl A."/>
            <person name="Woyke T."/>
            <person name="Ryan C.M."/>
            <person name="Banfield J.F."/>
        </authorList>
    </citation>
    <scope>NUCLEOTIDE SEQUENCE [LARGE SCALE GENOMIC DNA]</scope>
</reference>
<evidence type="ECO:0000313" key="6">
    <source>
        <dbReference type="EMBL" id="PIR97740.1"/>
    </source>
</evidence>
<dbReference type="GO" id="GO:0008270">
    <property type="term" value="F:zinc ion binding"/>
    <property type="evidence" value="ECO:0007669"/>
    <property type="project" value="InterPro"/>
</dbReference>
<evidence type="ECO:0000256" key="1">
    <source>
        <dbReference type="ARBA" id="ARBA00006576"/>
    </source>
</evidence>
<evidence type="ECO:0000313" key="7">
    <source>
        <dbReference type="Proteomes" id="UP000231466"/>
    </source>
</evidence>
<comment type="caution">
    <text evidence="6">The sequence shown here is derived from an EMBL/GenBank/DDBJ whole genome shotgun (WGS) entry which is preliminary data.</text>
</comment>
<organism evidence="6 7">
    <name type="scientific">Candidatus Colwellbacteria bacterium CG10_big_fil_rev_8_21_14_0_10_42_22</name>
    <dbReference type="NCBI Taxonomy" id="1974540"/>
    <lineage>
        <taxon>Bacteria</taxon>
        <taxon>Candidatus Colwelliibacteriota</taxon>
    </lineage>
</organism>
<dbReference type="Pfam" id="PF00383">
    <property type="entry name" value="dCMP_cyt_deam_1"/>
    <property type="match status" value="1"/>
</dbReference>
<dbReference type="PROSITE" id="PS00903">
    <property type="entry name" value="CYT_DCMP_DEAMINASES_1"/>
    <property type="match status" value="1"/>
</dbReference>
<name>A0A2H0VHH9_9BACT</name>
<dbReference type="AlphaFoldDB" id="A0A2H0VHH9"/>
<dbReference type="SUPFAM" id="SSF53927">
    <property type="entry name" value="Cytidine deaminase-like"/>
    <property type="match status" value="1"/>
</dbReference>
<comment type="similarity">
    <text evidence="1">Belongs to the cytidine and deoxycytidylate deaminase family.</text>
</comment>